<name>A0A6C0GZQ8_9ZZZZ</name>
<reference evidence="1" key="1">
    <citation type="journal article" date="2020" name="Nature">
        <title>Giant virus diversity and host interactions through global metagenomics.</title>
        <authorList>
            <person name="Schulz F."/>
            <person name="Roux S."/>
            <person name="Paez-Espino D."/>
            <person name="Jungbluth S."/>
            <person name="Walsh D.A."/>
            <person name="Denef V.J."/>
            <person name="McMahon K.D."/>
            <person name="Konstantinidis K.T."/>
            <person name="Eloe-Fadrosh E.A."/>
            <person name="Kyrpides N.C."/>
            <person name="Woyke T."/>
        </authorList>
    </citation>
    <scope>NUCLEOTIDE SEQUENCE</scope>
    <source>
        <strain evidence="1">GVMAG-M-3300023179-4</strain>
    </source>
</reference>
<accession>A0A6C0GZQ8</accession>
<organism evidence="1">
    <name type="scientific">viral metagenome</name>
    <dbReference type="NCBI Taxonomy" id="1070528"/>
    <lineage>
        <taxon>unclassified sequences</taxon>
        <taxon>metagenomes</taxon>
        <taxon>organismal metagenomes</taxon>
    </lineage>
</organism>
<sequence length="365" mass="43847">MNQFQLIIETNENYKETTLFPWIEKSKNNIIFKFEIIPIKYFDKIYFISLIFPYNYNYIHLRYKDEIFKLNLIHNSNELNLCLFECEKYNGFHYTLNNLKYKIPSDKFDDFIFINNDTRIKVQHIDYFFKNYNSDLLPPLAYLNVQSESVYISSVLYNDSNDGIYGIVRNTEDHHILIPAIAIKRLLDGTKFGFVYSNFYCDYELNNKCSITILKSYYKNIKINSCVTEIDDLIIINGKIKYNKINEWVPIEVYLWYEWLNGKNMNLKLIQKNKKSNINLEFIDFTKICSIPFRSTNNLKILTLSFELLDYFYDKNIILYNKKINNKLLNLYENKDNILIEINDKLIMNKYEEPTQICDFLISII</sequence>
<dbReference type="EMBL" id="MN739831">
    <property type="protein sequence ID" value="QHT73679.1"/>
    <property type="molecule type" value="Genomic_DNA"/>
</dbReference>
<protein>
    <submittedName>
        <fullName evidence="1">Uncharacterized protein</fullName>
    </submittedName>
</protein>
<evidence type="ECO:0000313" key="1">
    <source>
        <dbReference type="EMBL" id="QHT73679.1"/>
    </source>
</evidence>
<dbReference type="AlphaFoldDB" id="A0A6C0GZQ8"/>
<proteinExistence type="predicted"/>